<gene>
    <name evidence="1" type="ORF">LCPAC104_00650</name>
</gene>
<organism evidence="1">
    <name type="scientific">Pithovirus LCPAC104</name>
    <dbReference type="NCBI Taxonomy" id="2506589"/>
    <lineage>
        <taxon>Viruses</taxon>
        <taxon>Pithoviruses</taxon>
    </lineage>
</organism>
<sequence length="678" mass="73792">MNNFPPRPIGDIFNSENIVKFNKNIFSPPPNLDDDCCIPSSREDCNLCDICPPGPTGPTGPSGEITCGSLEFFDSTNTNGVKGDLVKLTKIPNGNSGIKKIRPDGSWEFAIQTGLTTDDVTVNDNITDEQGNIYICGSFTDTLTLGTITLTNNGITAFVAKSDQYGNWLWAINPSRGEESTATNLTLDSNNNIYVAINYSGSIVLNTPTSNGTSRIAVAKISQPGNVPSWIWNNNAISNVNSITDMTVSIKDELFIVGLFTNNFTFLFSTAIPRIFSGVRNGLVGRIDIMTGICNMLASTESPGGQDGFSQINGVTTDENGEAYVVGQFRVSSLIFSTSQNQSLPAVMAISSRTFCDAFVAKLRHDGLWIWANRAFNGMSDDIFYKIRYDKKGNILVSGTFSGIVLTSNNPQMFLSSIQSGDLGAGDVILTSIPNLPEPPNGIDAIQTMVIKYNISGHPEWFSRGGFEPFINISNNQVIHDMDIDEKGDCYIFLVITIENTQGTTQFIKYGKNSIELLFREKTQFNLIIKITNGGDWKWLGHIQVTTNDEPRLGGLSIDCDNNVVIDRIFTDSITIPTVPPTILTTTSPQTSGFLAKLSQDRFGKVIGVLTESGTVGTSLVADLFGITKSLSNLDLGSSFYIDDQGLLTRKCKDNPHYGDACSETDLVITRRFNNGLN</sequence>
<dbReference type="InterPro" id="IPR052918">
    <property type="entry name" value="Motility_Chemotaxis_Reg"/>
</dbReference>
<protein>
    <submittedName>
        <fullName evidence="1">Collagen triple helix repeat protein</fullName>
    </submittedName>
</protein>
<dbReference type="SUPFAM" id="SSF63829">
    <property type="entry name" value="Calcium-dependent phosphotriesterase"/>
    <property type="match status" value="1"/>
</dbReference>
<evidence type="ECO:0000313" key="1">
    <source>
        <dbReference type="EMBL" id="QBK90569.1"/>
    </source>
</evidence>
<accession>A0A481Z621</accession>
<proteinExistence type="predicted"/>
<keyword evidence="1" id="KW-0176">Collagen</keyword>
<dbReference type="PANTHER" id="PTHR35580">
    <property type="entry name" value="CELL SURFACE GLYCOPROTEIN (S-LAYER PROTEIN)-LIKE PROTEIN"/>
    <property type="match status" value="1"/>
</dbReference>
<dbReference type="EMBL" id="MK500494">
    <property type="protein sequence ID" value="QBK90569.1"/>
    <property type="molecule type" value="Genomic_DNA"/>
</dbReference>
<name>A0A481Z621_9VIRU</name>
<reference evidence="1" key="1">
    <citation type="journal article" date="2019" name="MBio">
        <title>Virus Genomes from Deep Sea Sediments Expand the Ocean Megavirome and Support Independent Origins of Viral Gigantism.</title>
        <authorList>
            <person name="Backstrom D."/>
            <person name="Yutin N."/>
            <person name="Jorgensen S.L."/>
            <person name="Dharamshi J."/>
            <person name="Homa F."/>
            <person name="Zaremba-Niedwiedzka K."/>
            <person name="Spang A."/>
            <person name="Wolf Y.I."/>
            <person name="Koonin E.V."/>
            <person name="Ettema T.J."/>
        </authorList>
    </citation>
    <scope>NUCLEOTIDE SEQUENCE</scope>
</reference>
<dbReference type="PANTHER" id="PTHR35580:SF1">
    <property type="entry name" value="PHYTASE-LIKE DOMAIN-CONTAINING PROTEIN"/>
    <property type="match status" value="1"/>
</dbReference>